<dbReference type="AlphaFoldDB" id="E1ZJY3"/>
<evidence type="ECO:0000313" key="3">
    <source>
        <dbReference type="EMBL" id="EFN53941.1"/>
    </source>
</evidence>
<dbReference type="InParanoid" id="E1ZJY3"/>
<proteinExistence type="predicted"/>
<name>E1ZJY3_CHLVA</name>
<evidence type="ECO:0000313" key="4">
    <source>
        <dbReference type="Proteomes" id="UP000008141"/>
    </source>
</evidence>
<dbReference type="KEGG" id="cvr:CHLNCDRAFT_136181"/>
<feature type="signal peptide" evidence="2">
    <location>
        <begin position="1"/>
        <end position="27"/>
    </location>
</feature>
<evidence type="ECO:0000256" key="1">
    <source>
        <dbReference type="SAM" id="MobiDB-lite"/>
    </source>
</evidence>
<dbReference type="RefSeq" id="XP_005846043.1">
    <property type="nucleotide sequence ID" value="XM_005845981.1"/>
</dbReference>
<evidence type="ECO:0000256" key="2">
    <source>
        <dbReference type="SAM" id="SignalP"/>
    </source>
</evidence>
<keyword evidence="2" id="KW-0732">Signal</keyword>
<keyword evidence="4" id="KW-1185">Reference proteome</keyword>
<accession>E1ZJY3</accession>
<dbReference type="EMBL" id="GL433849">
    <property type="protein sequence ID" value="EFN53941.1"/>
    <property type="molecule type" value="Genomic_DNA"/>
</dbReference>
<gene>
    <name evidence="3" type="ORF">CHLNCDRAFT_136181</name>
</gene>
<dbReference type="Proteomes" id="UP000008141">
    <property type="component" value="Unassembled WGS sequence"/>
</dbReference>
<protein>
    <submittedName>
        <fullName evidence="3">Expressed protein</fullName>
    </submittedName>
</protein>
<organism evidence="4">
    <name type="scientific">Chlorella variabilis</name>
    <name type="common">Green alga</name>
    <dbReference type="NCBI Taxonomy" id="554065"/>
    <lineage>
        <taxon>Eukaryota</taxon>
        <taxon>Viridiplantae</taxon>
        <taxon>Chlorophyta</taxon>
        <taxon>core chlorophytes</taxon>
        <taxon>Trebouxiophyceae</taxon>
        <taxon>Chlorellales</taxon>
        <taxon>Chlorellaceae</taxon>
        <taxon>Chlorella clade</taxon>
        <taxon>Chlorella</taxon>
    </lineage>
</organism>
<feature type="chain" id="PRO_5003155823" evidence="2">
    <location>
        <begin position="28"/>
        <end position="365"/>
    </location>
</feature>
<reference evidence="3 4" key="1">
    <citation type="journal article" date="2010" name="Plant Cell">
        <title>The Chlorella variabilis NC64A genome reveals adaptation to photosymbiosis, coevolution with viruses, and cryptic sex.</title>
        <authorList>
            <person name="Blanc G."/>
            <person name="Duncan G."/>
            <person name="Agarkova I."/>
            <person name="Borodovsky M."/>
            <person name="Gurnon J."/>
            <person name="Kuo A."/>
            <person name="Lindquist E."/>
            <person name="Lucas S."/>
            <person name="Pangilinan J."/>
            <person name="Polle J."/>
            <person name="Salamov A."/>
            <person name="Terry A."/>
            <person name="Yamada T."/>
            <person name="Dunigan D.D."/>
            <person name="Grigoriev I.V."/>
            <person name="Claverie J.M."/>
            <person name="Van Etten J.L."/>
        </authorList>
    </citation>
    <scope>NUCLEOTIDE SEQUENCE [LARGE SCALE GENOMIC DNA]</scope>
    <source>
        <strain evidence="3 4">NC64A</strain>
    </source>
</reference>
<dbReference type="GeneID" id="17353526"/>
<sequence>MARHPAGLAAPAALLLILAAGAWTARAASDCPYMNTSEPVPATWNFQLSGPLVDDFMQPDMMGKVPGWLTTAFEASDLFTIDPSLTFGTYEYRDQAEVTSPYASYGAIFNLTSPASEIFGQDVIDELIPNDEIGVFKRQFFHVSGTGSHVSAVLSFVDYEALNITEPTTLSSNSSVDFAFYVLGCTVQIPQAFTFSTTPPPPGLSITDYEDVAELLPSFATWVPSPDSVANTTSPGFAFYQYWPLVVKASGEPIPVFVRLVTTLNSDSLEAAKQGVNSSGTGFDIYWLAGDEVVAEEAGLEASLEEVHANLAAVLNRLNDTMNGGGDSGPAPAPAPQPASGSAIGAAAGTPMLMALALATLAFLA</sequence>
<feature type="region of interest" description="Disordered" evidence="1">
    <location>
        <begin position="322"/>
        <end position="342"/>
    </location>
</feature>